<evidence type="ECO:0000256" key="3">
    <source>
        <dbReference type="ARBA" id="ARBA00022448"/>
    </source>
</evidence>
<dbReference type="GO" id="GO:0042907">
    <property type="term" value="F:xanthine transmembrane transporter activity"/>
    <property type="evidence" value="ECO:0007669"/>
    <property type="project" value="TreeGrafter"/>
</dbReference>
<organism evidence="10 11">
    <name type="scientific">Streptomyces finlayi</name>
    <dbReference type="NCBI Taxonomy" id="67296"/>
    <lineage>
        <taxon>Bacteria</taxon>
        <taxon>Bacillati</taxon>
        <taxon>Actinomycetota</taxon>
        <taxon>Actinomycetes</taxon>
        <taxon>Kitasatosporales</taxon>
        <taxon>Streptomycetaceae</taxon>
        <taxon>Streptomyces</taxon>
    </lineage>
</organism>
<keyword evidence="5 9" id="KW-0812">Transmembrane</keyword>
<evidence type="ECO:0000256" key="8">
    <source>
        <dbReference type="SAM" id="MobiDB-lite"/>
    </source>
</evidence>
<feature type="transmembrane region" description="Helical" evidence="9">
    <location>
        <begin position="354"/>
        <end position="376"/>
    </location>
</feature>
<dbReference type="InterPro" id="IPR006042">
    <property type="entry name" value="Xan_ur_permease"/>
</dbReference>
<dbReference type="Proteomes" id="UP000638353">
    <property type="component" value="Unassembled WGS sequence"/>
</dbReference>
<accession>A0A918WWG1</accession>
<feature type="compositionally biased region" description="Basic and acidic residues" evidence="8">
    <location>
        <begin position="154"/>
        <end position="166"/>
    </location>
</feature>
<feature type="transmembrane region" description="Helical" evidence="9">
    <location>
        <begin position="243"/>
        <end position="262"/>
    </location>
</feature>
<dbReference type="GO" id="GO:0005886">
    <property type="term" value="C:plasma membrane"/>
    <property type="evidence" value="ECO:0007669"/>
    <property type="project" value="UniProtKB-SubCell"/>
</dbReference>
<evidence type="ECO:0000313" key="10">
    <source>
        <dbReference type="EMBL" id="GHC90060.1"/>
    </source>
</evidence>
<dbReference type="NCBIfam" id="NF037981">
    <property type="entry name" value="NCS2_1"/>
    <property type="match status" value="1"/>
</dbReference>
<feature type="compositionally biased region" description="Low complexity" evidence="8">
    <location>
        <begin position="36"/>
        <end position="53"/>
    </location>
</feature>
<keyword evidence="6 9" id="KW-1133">Transmembrane helix</keyword>
<reference evidence="10" key="2">
    <citation type="submission" date="2020-09" db="EMBL/GenBank/DDBJ databases">
        <authorList>
            <person name="Sun Q."/>
            <person name="Ohkuma M."/>
        </authorList>
    </citation>
    <scope>NUCLEOTIDE SEQUENCE</scope>
    <source>
        <strain evidence="10">JCM 4637</strain>
    </source>
</reference>
<evidence type="ECO:0000256" key="6">
    <source>
        <dbReference type="ARBA" id="ARBA00022989"/>
    </source>
</evidence>
<feature type="transmembrane region" description="Helical" evidence="9">
    <location>
        <begin position="502"/>
        <end position="527"/>
    </location>
</feature>
<keyword evidence="3" id="KW-0813">Transport</keyword>
<feature type="transmembrane region" description="Helical" evidence="9">
    <location>
        <begin position="189"/>
        <end position="209"/>
    </location>
</feature>
<evidence type="ECO:0000256" key="4">
    <source>
        <dbReference type="ARBA" id="ARBA00022475"/>
    </source>
</evidence>
<dbReference type="PROSITE" id="PS01116">
    <property type="entry name" value="XANTH_URACIL_PERMASE"/>
    <property type="match status" value="1"/>
</dbReference>
<evidence type="ECO:0000256" key="2">
    <source>
        <dbReference type="ARBA" id="ARBA00008821"/>
    </source>
</evidence>
<evidence type="ECO:0000256" key="7">
    <source>
        <dbReference type="ARBA" id="ARBA00023136"/>
    </source>
</evidence>
<feature type="region of interest" description="Disordered" evidence="8">
    <location>
        <begin position="1"/>
        <end position="169"/>
    </location>
</feature>
<name>A0A918WWG1_9ACTN</name>
<comment type="similarity">
    <text evidence="2">Belongs to the nucleobase:cation symporter-2 (NCS2) (TC 2.A.40) family.</text>
</comment>
<evidence type="ECO:0000256" key="1">
    <source>
        <dbReference type="ARBA" id="ARBA00004651"/>
    </source>
</evidence>
<evidence type="ECO:0000256" key="5">
    <source>
        <dbReference type="ARBA" id="ARBA00022692"/>
    </source>
</evidence>
<feature type="transmembrane region" description="Helical" evidence="9">
    <location>
        <begin position="215"/>
        <end position="236"/>
    </location>
</feature>
<dbReference type="PANTHER" id="PTHR42810">
    <property type="entry name" value="PURINE PERMEASE C1399.01C-RELATED"/>
    <property type="match status" value="1"/>
</dbReference>
<feature type="transmembrane region" description="Helical" evidence="9">
    <location>
        <begin position="477"/>
        <end position="496"/>
    </location>
</feature>
<protein>
    <recommendedName>
        <fullName evidence="12">Permease</fullName>
    </recommendedName>
</protein>
<proteinExistence type="inferred from homology"/>
<dbReference type="InterPro" id="IPR006043">
    <property type="entry name" value="NCS2"/>
</dbReference>
<comment type="caution">
    <text evidence="10">The sequence shown here is derived from an EMBL/GenBank/DDBJ whole genome shotgun (WGS) entry which is preliminary data.</text>
</comment>
<feature type="transmembrane region" description="Helical" evidence="9">
    <location>
        <begin position="396"/>
        <end position="415"/>
    </location>
</feature>
<sequence length="603" mass="59868">MSVPQPGTKRSAGAGEVAEPVTGPGTEPGAGSVAKPVTGPGANPGAGPVAEPVTGPDVERGAKPVTGTLTGPDAKAGASSVAEPVTGPGAGSGAGSGAKPVTRPTARSTTEPSARPGTEAAAKPGADPVTAPGAKPVTGPTVRSTTEPGARPGTEPDARPVARPDAEPGAEVDEWVPVVRLVPLALQHVLAMAAAPISTVFLTSAALHLSPARTASLLSAVLVLCGAGSLLQSLGVWKVGARLPFVMLPGGAAAALFLQIAADHGPAVATGSVFLAGLLLLAVVPLYARIVRLFPPLVMGVTVLLIGIAMVRVAAQLITGPTGQALPKSVVLAGLTVGVTLAAYLLLRGVWRQSAVLIGMTAGTVLAVTTGLGSFTPAAGTGFALPSLFPYGAPRFDLLAALPLLVFSLTTLAEITGQTVLNSETSGREVAPGRDVPKVARADAVMSLLGGLWGTSLMVTSSENIGIGRLTGVRSRYVTAAAGALLVAVGLLAPVSRAVAGIPSAVVGGSALVVYALIAVMGVQMLARADLAQQGHSMVAALALAVGLLPVVAPQLYAEFPSWVRTVLGSGVVAGTLTAVLLHGLVAWTGSGRPRERIPARVR</sequence>
<feature type="transmembrane region" description="Helical" evidence="9">
    <location>
        <begin position="563"/>
        <end position="588"/>
    </location>
</feature>
<keyword evidence="7 9" id="KW-0472">Membrane</keyword>
<reference evidence="10" key="1">
    <citation type="journal article" date="2014" name="Int. J. Syst. Evol. Microbiol.">
        <title>Complete genome sequence of Corynebacterium casei LMG S-19264T (=DSM 44701T), isolated from a smear-ripened cheese.</title>
        <authorList>
            <consortium name="US DOE Joint Genome Institute (JGI-PGF)"/>
            <person name="Walter F."/>
            <person name="Albersmeier A."/>
            <person name="Kalinowski J."/>
            <person name="Ruckert C."/>
        </authorList>
    </citation>
    <scope>NUCLEOTIDE SEQUENCE</scope>
    <source>
        <strain evidence="10">JCM 4637</strain>
    </source>
</reference>
<dbReference type="PANTHER" id="PTHR42810:SF4">
    <property type="entry name" value="URIC ACID TRANSPORTER UACT"/>
    <property type="match status" value="1"/>
</dbReference>
<keyword evidence="4" id="KW-1003">Cell membrane</keyword>
<feature type="transmembrane region" description="Helical" evidence="9">
    <location>
        <begin position="539"/>
        <end position="557"/>
    </location>
</feature>
<gene>
    <name evidence="10" type="ORF">GCM10010334_23780</name>
</gene>
<feature type="transmembrane region" description="Helical" evidence="9">
    <location>
        <begin position="297"/>
        <end position="318"/>
    </location>
</feature>
<evidence type="ECO:0008006" key="12">
    <source>
        <dbReference type="Google" id="ProtNLM"/>
    </source>
</evidence>
<dbReference type="Pfam" id="PF00860">
    <property type="entry name" value="Xan_ur_permease"/>
    <property type="match status" value="1"/>
</dbReference>
<feature type="transmembrane region" description="Helical" evidence="9">
    <location>
        <begin position="268"/>
        <end position="288"/>
    </location>
</feature>
<feature type="transmembrane region" description="Helical" evidence="9">
    <location>
        <begin position="330"/>
        <end position="347"/>
    </location>
</feature>
<dbReference type="EMBL" id="BMVC01000004">
    <property type="protein sequence ID" value="GHC90060.1"/>
    <property type="molecule type" value="Genomic_DNA"/>
</dbReference>
<evidence type="ECO:0000256" key="9">
    <source>
        <dbReference type="SAM" id="Phobius"/>
    </source>
</evidence>
<evidence type="ECO:0000313" key="11">
    <source>
        <dbReference type="Proteomes" id="UP000638353"/>
    </source>
</evidence>
<dbReference type="AlphaFoldDB" id="A0A918WWG1"/>
<comment type="subcellular location">
    <subcellularLocation>
        <location evidence="1">Cell membrane</location>
        <topology evidence="1">Multi-pass membrane protein</topology>
    </subcellularLocation>
</comment>